<dbReference type="PROSITE" id="PS00868">
    <property type="entry name" value="CYS_MET_METAB_PP"/>
    <property type="match status" value="1"/>
</dbReference>
<dbReference type="Gene3D" id="3.90.1150.10">
    <property type="entry name" value="Aspartate Aminotransferase, domain 1"/>
    <property type="match status" value="1"/>
</dbReference>
<proteinExistence type="inferred from homology"/>
<dbReference type="Proteomes" id="UP001629113">
    <property type="component" value="Unassembled WGS sequence"/>
</dbReference>
<dbReference type="InterPro" id="IPR015424">
    <property type="entry name" value="PyrdxlP-dep_Trfase"/>
</dbReference>
<name>A0ABR4P8P3_9HELO</name>
<organism evidence="4 5">
    <name type="scientific">Phlyctema vagabunda</name>
    <dbReference type="NCBI Taxonomy" id="108571"/>
    <lineage>
        <taxon>Eukaryota</taxon>
        <taxon>Fungi</taxon>
        <taxon>Dikarya</taxon>
        <taxon>Ascomycota</taxon>
        <taxon>Pezizomycotina</taxon>
        <taxon>Leotiomycetes</taxon>
        <taxon>Helotiales</taxon>
        <taxon>Dermateaceae</taxon>
        <taxon>Phlyctema</taxon>
    </lineage>
</organism>
<evidence type="ECO:0000313" key="5">
    <source>
        <dbReference type="Proteomes" id="UP001629113"/>
    </source>
</evidence>
<dbReference type="EMBL" id="JBFCZG010000008">
    <property type="protein sequence ID" value="KAL3419542.1"/>
    <property type="molecule type" value="Genomic_DNA"/>
</dbReference>
<evidence type="ECO:0000256" key="2">
    <source>
        <dbReference type="ARBA" id="ARBA00022898"/>
    </source>
</evidence>
<dbReference type="InterPro" id="IPR000277">
    <property type="entry name" value="Cys/Met-Metab_PyrdxlP-dep_enz"/>
</dbReference>
<accession>A0ABR4P8P3</accession>
<reference evidence="4 5" key="1">
    <citation type="submission" date="2024-06" db="EMBL/GenBank/DDBJ databases">
        <title>Complete genome of Phlyctema vagabunda strain 19-DSS-EL-015.</title>
        <authorList>
            <person name="Fiorenzani C."/>
        </authorList>
    </citation>
    <scope>NUCLEOTIDE SEQUENCE [LARGE SCALE GENOMIC DNA]</scope>
    <source>
        <strain evidence="4 5">19-DSS-EL-015</strain>
    </source>
</reference>
<dbReference type="InterPro" id="IPR015422">
    <property type="entry name" value="PyrdxlP-dep_Trfase_small"/>
</dbReference>
<dbReference type="InterPro" id="IPR015421">
    <property type="entry name" value="PyrdxlP-dep_Trfase_major"/>
</dbReference>
<comment type="cofactor">
    <cofactor evidence="1 3">
        <name>pyridoxal 5'-phosphate</name>
        <dbReference type="ChEBI" id="CHEBI:597326"/>
    </cofactor>
</comment>
<dbReference type="InterPro" id="IPR054542">
    <property type="entry name" value="Cys_met_metab_PP"/>
</dbReference>
<keyword evidence="5" id="KW-1185">Reference proteome</keyword>
<keyword evidence="2 3" id="KW-0663">Pyridoxal phosphate</keyword>
<comment type="caution">
    <text evidence="4">The sequence shown here is derived from an EMBL/GenBank/DDBJ whole genome shotgun (WGS) entry which is preliminary data.</text>
</comment>
<evidence type="ECO:0000256" key="3">
    <source>
        <dbReference type="RuleBase" id="RU362118"/>
    </source>
</evidence>
<dbReference type="PIRSF" id="PIRSF001434">
    <property type="entry name" value="CGS"/>
    <property type="match status" value="1"/>
</dbReference>
<dbReference type="SUPFAM" id="SSF53383">
    <property type="entry name" value="PLP-dependent transferases"/>
    <property type="match status" value="1"/>
</dbReference>
<sequence>MAKEDGNLESQLDWAHSTRTLHADSHLRDVLDVAPPLHVTTTFKYTEDMVPLWERPSYMEGDRVYSRLNAPTTTRYETVLESVIKGKVITYSSGCAAFHALLVHLNPKRLFMTPGFSGTKHVASLVSRLSGMEVHPLDAPPIQIQADDLIHLETPLNPTGMALSIRYYADLAHSFGAFLSVDSSLGPPGLQDPFAFDADIVMHSGTKYLGGHSDLLCGVLSVRREDWALGLQKDRIHLGSVMGNMESWLGVRSLRTLDLRVQRQSETAEKLVKWISDCLASTFEGSPEVQVIQKVVLDVKHASLQRSEMEWLKKQMPNGFGPVFSIMMREDWMAKQLPSKLALFHHTCSFGSVDSLIEWRRLTDQSVDPRILKFSIGLECWEDLKGDLLSAFQQLEDAS</sequence>
<comment type="similarity">
    <text evidence="3">Belongs to the trans-sulfuration enzymes family.</text>
</comment>
<evidence type="ECO:0000256" key="1">
    <source>
        <dbReference type="ARBA" id="ARBA00001933"/>
    </source>
</evidence>
<dbReference type="Gene3D" id="3.40.640.10">
    <property type="entry name" value="Type I PLP-dependent aspartate aminotransferase-like (Major domain)"/>
    <property type="match status" value="1"/>
</dbReference>
<protein>
    <submittedName>
        <fullName evidence="4">Cys/Met metabolism PLP-dependent enzyme</fullName>
    </submittedName>
</protein>
<dbReference type="Pfam" id="PF01053">
    <property type="entry name" value="Cys_Met_Meta_PP"/>
    <property type="match status" value="1"/>
</dbReference>
<dbReference type="PANTHER" id="PTHR11808:SF35">
    <property type="entry name" value="CYSTATHIONINE GAMMA-SYNTHASE (AFU_ORTHOLOGUE AFUA_7G01590)"/>
    <property type="match status" value="1"/>
</dbReference>
<dbReference type="PANTHER" id="PTHR11808">
    <property type="entry name" value="TRANS-SULFURATION ENZYME FAMILY MEMBER"/>
    <property type="match status" value="1"/>
</dbReference>
<gene>
    <name evidence="4" type="ORF">PVAG01_09764</name>
</gene>
<evidence type="ECO:0000313" key="4">
    <source>
        <dbReference type="EMBL" id="KAL3419542.1"/>
    </source>
</evidence>